<organism evidence="1 2">
    <name type="scientific">Sphaerisporangium rubeum</name>
    <dbReference type="NCBI Taxonomy" id="321317"/>
    <lineage>
        <taxon>Bacteria</taxon>
        <taxon>Bacillati</taxon>
        <taxon>Actinomycetota</taxon>
        <taxon>Actinomycetes</taxon>
        <taxon>Streptosporangiales</taxon>
        <taxon>Streptosporangiaceae</taxon>
        <taxon>Sphaerisporangium</taxon>
    </lineage>
</organism>
<dbReference type="EMBL" id="JACHIU010000001">
    <property type="protein sequence ID" value="MBB6475426.1"/>
    <property type="molecule type" value="Genomic_DNA"/>
</dbReference>
<dbReference type="InterPro" id="IPR027417">
    <property type="entry name" value="P-loop_NTPase"/>
</dbReference>
<dbReference type="RefSeq" id="WP_184984728.1">
    <property type="nucleotide sequence ID" value="NZ_BAAALO010000052.1"/>
</dbReference>
<reference evidence="1 2" key="1">
    <citation type="submission" date="2020-08" db="EMBL/GenBank/DDBJ databases">
        <title>Sequencing the genomes of 1000 actinobacteria strains.</title>
        <authorList>
            <person name="Klenk H.-P."/>
        </authorList>
    </citation>
    <scope>NUCLEOTIDE SEQUENCE [LARGE SCALE GENOMIC DNA]</scope>
    <source>
        <strain evidence="1 2">DSM 44936</strain>
    </source>
</reference>
<evidence type="ECO:0000313" key="1">
    <source>
        <dbReference type="EMBL" id="MBB6475426.1"/>
    </source>
</evidence>
<accession>A0A7X0IHS2</accession>
<gene>
    <name evidence="1" type="ORF">BJ992_004857</name>
</gene>
<proteinExistence type="predicted"/>
<name>A0A7X0IHS2_9ACTN</name>
<comment type="caution">
    <text evidence="1">The sequence shown here is derived from an EMBL/GenBank/DDBJ whole genome shotgun (WGS) entry which is preliminary data.</text>
</comment>
<evidence type="ECO:0008006" key="3">
    <source>
        <dbReference type="Google" id="ProtNLM"/>
    </source>
</evidence>
<keyword evidence="2" id="KW-1185">Reference proteome</keyword>
<sequence length="209" mass="22289">MNVRPVSPSALVDLLADRIAGAGGGSWVRAAIDGAPATGPDELADALVGPLRLRGREVLRVSAADFLRPASLRFEHGRTDPDAYFSDHLDHGGLLREVLGPLDPGGTGKVLPSLWDAAADRATRAPYVTLPPGAVLLLSGTLLLGHWLPFEVTAHLWMSPGALARRTPAGERWTLPAFARYEEEVAPADTADLVVRMDDPRHPALVVRP</sequence>
<evidence type="ECO:0000313" key="2">
    <source>
        <dbReference type="Proteomes" id="UP000555564"/>
    </source>
</evidence>
<dbReference type="Gene3D" id="3.40.50.300">
    <property type="entry name" value="P-loop containing nucleotide triphosphate hydrolases"/>
    <property type="match status" value="1"/>
</dbReference>
<dbReference type="Proteomes" id="UP000555564">
    <property type="component" value="Unassembled WGS sequence"/>
</dbReference>
<protein>
    <recommendedName>
        <fullName evidence="3">Uridine kinase</fullName>
    </recommendedName>
</protein>
<dbReference type="AlphaFoldDB" id="A0A7X0IHS2"/>